<dbReference type="GO" id="GO:0046872">
    <property type="term" value="F:metal ion binding"/>
    <property type="evidence" value="ECO:0007669"/>
    <property type="project" value="UniProtKB-KW"/>
</dbReference>
<dbReference type="Pfam" id="PF03492">
    <property type="entry name" value="Methyltransf_7"/>
    <property type="match status" value="1"/>
</dbReference>
<evidence type="ECO:0000256" key="1">
    <source>
        <dbReference type="ARBA" id="ARBA00022603"/>
    </source>
</evidence>
<evidence type="ECO:0000256" key="2">
    <source>
        <dbReference type="ARBA" id="ARBA00022679"/>
    </source>
</evidence>
<evidence type="ECO:0000256" key="5">
    <source>
        <dbReference type="SAM" id="MobiDB-lite"/>
    </source>
</evidence>
<name>A0A2P5DDS7_PARAD</name>
<dbReference type="GO" id="GO:0008168">
    <property type="term" value="F:methyltransferase activity"/>
    <property type="evidence" value="ECO:0007669"/>
    <property type="project" value="UniProtKB-KW"/>
</dbReference>
<sequence length="373" mass="42276">MDVDNVFHMTGGTGRTSYTNNSSLQKKASDMVKHITLETVQELYLTTTPKTLGIADLGCSSGPNTLSIIRDIVEAVQTTSHKIMVPPPEFQVYLNDLPTNDFNSIFKSLPEFSKKLNEERKDGTSTTSPSIFIGGYPGSFYGRLLPNNCLHFVYSSYSLHWLSKESTLTQVPSALYDEKGNSVNKGTIYISDTSPKEVSQAYLKQFQENFSLFLRSRCKELTEGGRMVLILLGREGPNHVDRGNSFFWELLSRSFSILVSKGVVEEEKIDSYDVHFYAPSKDEIEEEVRKEGSFQLDRFEMFEIERNEKKNNNESPGMTIAMTVRAVQESMISQHFGQGILDDLFEIYGRLIDEEMAKEAIRPITFVVILRKL</sequence>
<keyword evidence="2 6" id="KW-0808">Transferase</keyword>
<organism evidence="6 7">
    <name type="scientific">Parasponia andersonii</name>
    <name type="common">Sponia andersonii</name>
    <dbReference type="NCBI Taxonomy" id="3476"/>
    <lineage>
        <taxon>Eukaryota</taxon>
        <taxon>Viridiplantae</taxon>
        <taxon>Streptophyta</taxon>
        <taxon>Embryophyta</taxon>
        <taxon>Tracheophyta</taxon>
        <taxon>Spermatophyta</taxon>
        <taxon>Magnoliopsida</taxon>
        <taxon>eudicotyledons</taxon>
        <taxon>Gunneridae</taxon>
        <taxon>Pentapetalae</taxon>
        <taxon>rosids</taxon>
        <taxon>fabids</taxon>
        <taxon>Rosales</taxon>
        <taxon>Cannabaceae</taxon>
        <taxon>Parasponia</taxon>
    </lineage>
</organism>
<reference evidence="7" key="1">
    <citation type="submission" date="2016-06" db="EMBL/GenBank/DDBJ databases">
        <title>Parallel loss of symbiosis genes in relatives of nitrogen-fixing non-legume Parasponia.</title>
        <authorList>
            <person name="Van Velzen R."/>
            <person name="Holmer R."/>
            <person name="Bu F."/>
            <person name="Rutten L."/>
            <person name="Van Zeijl A."/>
            <person name="Liu W."/>
            <person name="Santuari L."/>
            <person name="Cao Q."/>
            <person name="Sharma T."/>
            <person name="Shen D."/>
            <person name="Roswanjaya Y."/>
            <person name="Wardhani T."/>
            <person name="Kalhor M.S."/>
            <person name="Jansen J."/>
            <person name="Van den Hoogen J."/>
            <person name="Gungor B."/>
            <person name="Hartog M."/>
            <person name="Hontelez J."/>
            <person name="Verver J."/>
            <person name="Yang W.-C."/>
            <person name="Schijlen E."/>
            <person name="Repin R."/>
            <person name="Schilthuizen M."/>
            <person name="Schranz E."/>
            <person name="Heidstra R."/>
            <person name="Miyata K."/>
            <person name="Fedorova E."/>
            <person name="Kohlen W."/>
            <person name="Bisseling T."/>
            <person name="Smit S."/>
            <person name="Geurts R."/>
        </authorList>
    </citation>
    <scope>NUCLEOTIDE SEQUENCE [LARGE SCALE GENOMIC DNA]</scope>
    <source>
        <strain evidence="7">cv. WU1-14</strain>
    </source>
</reference>
<evidence type="ECO:0000313" key="7">
    <source>
        <dbReference type="Proteomes" id="UP000237105"/>
    </source>
</evidence>
<dbReference type="PANTHER" id="PTHR31009">
    <property type="entry name" value="S-ADENOSYL-L-METHIONINE:CARBOXYL METHYLTRANSFERASE FAMILY PROTEIN"/>
    <property type="match status" value="1"/>
</dbReference>
<keyword evidence="1 6" id="KW-0489">Methyltransferase</keyword>
<dbReference type="STRING" id="3476.A0A2P5DDS7"/>
<keyword evidence="4" id="KW-0460">Magnesium</keyword>
<dbReference type="SUPFAM" id="SSF53335">
    <property type="entry name" value="S-adenosyl-L-methionine-dependent methyltransferases"/>
    <property type="match status" value="1"/>
</dbReference>
<dbReference type="Gene3D" id="1.10.1200.270">
    <property type="entry name" value="Methyltransferase, alpha-helical capping domain"/>
    <property type="match status" value="1"/>
</dbReference>
<protein>
    <submittedName>
        <fullName evidence="6">SAM dependent carboxyl methyltransferase</fullName>
    </submittedName>
</protein>
<keyword evidence="3" id="KW-0479">Metal-binding</keyword>
<dbReference type="InterPro" id="IPR042086">
    <property type="entry name" value="MeTrfase_capping"/>
</dbReference>
<dbReference type="OrthoDB" id="1523883at2759"/>
<proteinExistence type="predicted"/>
<accession>A0A2P5DDS7</accession>
<dbReference type="Proteomes" id="UP000237105">
    <property type="component" value="Unassembled WGS sequence"/>
</dbReference>
<dbReference type="AlphaFoldDB" id="A0A2P5DDS7"/>
<evidence type="ECO:0000313" key="6">
    <source>
        <dbReference type="EMBL" id="PON71453.1"/>
    </source>
</evidence>
<feature type="region of interest" description="Disordered" evidence="5">
    <location>
        <begin position="1"/>
        <end position="22"/>
    </location>
</feature>
<evidence type="ECO:0000256" key="3">
    <source>
        <dbReference type="ARBA" id="ARBA00022723"/>
    </source>
</evidence>
<dbReference type="InterPro" id="IPR029063">
    <property type="entry name" value="SAM-dependent_MTases_sf"/>
</dbReference>
<gene>
    <name evidence="6" type="ORF">PanWU01x14_072500</name>
</gene>
<evidence type="ECO:0000256" key="4">
    <source>
        <dbReference type="ARBA" id="ARBA00022842"/>
    </source>
</evidence>
<dbReference type="GO" id="GO:0032259">
    <property type="term" value="P:methylation"/>
    <property type="evidence" value="ECO:0007669"/>
    <property type="project" value="UniProtKB-KW"/>
</dbReference>
<keyword evidence="7" id="KW-1185">Reference proteome</keyword>
<comment type="caution">
    <text evidence="6">The sequence shown here is derived from an EMBL/GenBank/DDBJ whole genome shotgun (WGS) entry which is preliminary data.</text>
</comment>
<dbReference type="InterPro" id="IPR005299">
    <property type="entry name" value="MeTrfase_7"/>
</dbReference>
<dbReference type="EMBL" id="JXTB01000044">
    <property type="protein sequence ID" value="PON71453.1"/>
    <property type="molecule type" value="Genomic_DNA"/>
</dbReference>
<dbReference type="Gene3D" id="3.40.50.150">
    <property type="entry name" value="Vaccinia Virus protein VP39"/>
    <property type="match status" value="1"/>
</dbReference>